<keyword evidence="3" id="KW-1185">Reference proteome</keyword>
<keyword evidence="2" id="KW-0378">Hydrolase</keyword>
<sequence length="263" mass="28455">MTERTIACDLYHSWTPARAGAGAGSLVLLNSLATTTEIWAPLLPDLTAETDVLCLDYAGDGKSPARRCPADLDELAAQIIEVMDARGVRRAHVAGVSIGGMSALRLAAIVPDRIRSIAVIGSTPVTERDLWRGRKEVVREWGTRGLVPDVLRRWFTEDYAQAHPEVVENYTRMLTDTTDTAYAAFCDVLAGVDMRDQLAKITCPTVVISGSDDAAATVAQGREIVHRIDGARQEVIPGAAHMLQAMAPQRVAALVRENTRRAA</sequence>
<dbReference type="Pfam" id="PF00561">
    <property type="entry name" value="Abhydrolase_1"/>
    <property type="match status" value="1"/>
</dbReference>
<comment type="caution">
    <text evidence="2">The sequence shown here is derived from an EMBL/GenBank/DDBJ whole genome shotgun (WGS) entry which is preliminary data.</text>
</comment>
<dbReference type="Proteomes" id="UP001501231">
    <property type="component" value="Unassembled WGS sequence"/>
</dbReference>
<accession>A0ABP5XLZ4</accession>
<dbReference type="InterPro" id="IPR000073">
    <property type="entry name" value="AB_hydrolase_1"/>
</dbReference>
<dbReference type="GO" id="GO:0016787">
    <property type="term" value="F:hydrolase activity"/>
    <property type="evidence" value="ECO:0007669"/>
    <property type="project" value="UniProtKB-KW"/>
</dbReference>
<dbReference type="InterPro" id="IPR050266">
    <property type="entry name" value="AB_hydrolase_sf"/>
</dbReference>
<evidence type="ECO:0000259" key="1">
    <source>
        <dbReference type="Pfam" id="PF00561"/>
    </source>
</evidence>
<reference evidence="3" key="1">
    <citation type="journal article" date="2019" name="Int. J. Syst. Evol. Microbiol.">
        <title>The Global Catalogue of Microorganisms (GCM) 10K type strain sequencing project: providing services to taxonomists for standard genome sequencing and annotation.</title>
        <authorList>
            <consortium name="The Broad Institute Genomics Platform"/>
            <consortium name="The Broad Institute Genome Sequencing Center for Infectious Disease"/>
            <person name="Wu L."/>
            <person name="Ma J."/>
        </authorList>
    </citation>
    <scope>NUCLEOTIDE SEQUENCE [LARGE SCALE GENOMIC DNA]</scope>
    <source>
        <strain evidence="3">JCM 3325</strain>
    </source>
</reference>
<evidence type="ECO:0000313" key="2">
    <source>
        <dbReference type="EMBL" id="GAA2459900.1"/>
    </source>
</evidence>
<organism evidence="2 3">
    <name type="scientific">Actinomadura vinacea</name>
    <dbReference type="NCBI Taxonomy" id="115336"/>
    <lineage>
        <taxon>Bacteria</taxon>
        <taxon>Bacillati</taxon>
        <taxon>Actinomycetota</taxon>
        <taxon>Actinomycetes</taxon>
        <taxon>Streptosporangiales</taxon>
        <taxon>Thermomonosporaceae</taxon>
        <taxon>Actinomadura</taxon>
    </lineage>
</organism>
<dbReference type="PRINTS" id="PR00111">
    <property type="entry name" value="ABHYDROLASE"/>
</dbReference>
<dbReference type="PANTHER" id="PTHR43798">
    <property type="entry name" value="MONOACYLGLYCEROL LIPASE"/>
    <property type="match status" value="1"/>
</dbReference>
<dbReference type="PANTHER" id="PTHR43798:SF5">
    <property type="entry name" value="MONOACYLGLYCEROL LIPASE ABHD6"/>
    <property type="match status" value="1"/>
</dbReference>
<dbReference type="RefSeq" id="WP_344598752.1">
    <property type="nucleotide sequence ID" value="NZ_BAAARW010000050.1"/>
</dbReference>
<evidence type="ECO:0000313" key="3">
    <source>
        <dbReference type="Proteomes" id="UP001501231"/>
    </source>
</evidence>
<dbReference type="SUPFAM" id="SSF53474">
    <property type="entry name" value="alpha/beta-Hydrolases"/>
    <property type="match status" value="1"/>
</dbReference>
<feature type="domain" description="AB hydrolase-1" evidence="1">
    <location>
        <begin position="26"/>
        <end position="244"/>
    </location>
</feature>
<dbReference type="Gene3D" id="3.40.50.1820">
    <property type="entry name" value="alpha/beta hydrolase"/>
    <property type="match status" value="1"/>
</dbReference>
<protein>
    <submittedName>
        <fullName evidence="2">Alpha/beta fold hydrolase</fullName>
    </submittedName>
</protein>
<dbReference type="EMBL" id="BAAARW010000050">
    <property type="protein sequence ID" value="GAA2459900.1"/>
    <property type="molecule type" value="Genomic_DNA"/>
</dbReference>
<proteinExistence type="predicted"/>
<name>A0ABP5XLZ4_9ACTN</name>
<dbReference type="InterPro" id="IPR029058">
    <property type="entry name" value="AB_hydrolase_fold"/>
</dbReference>
<gene>
    <name evidence="2" type="ORF">GCM10010191_95350</name>
</gene>